<reference evidence="6 7" key="1">
    <citation type="submission" date="2020-06" db="EMBL/GenBank/DDBJ databases">
        <authorList>
            <consortium name="Wellcome Sanger Institute Data Sharing"/>
        </authorList>
    </citation>
    <scope>NUCLEOTIDE SEQUENCE [LARGE SCALE GENOMIC DNA]</scope>
</reference>
<reference evidence="6" key="3">
    <citation type="submission" date="2025-09" db="UniProtKB">
        <authorList>
            <consortium name="Ensembl"/>
        </authorList>
    </citation>
    <scope>IDENTIFICATION</scope>
</reference>
<dbReference type="GeneTree" id="ENSGT00950000183116"/>
<dbReference type="AlphaFoldDB" id="A0AAY4AR50"/>
<proteinExistence type="predicted"/>
<evidence type="ECO:0000259" key="5">
    <source>
        <dbReference type="PROSITE" id="PS50871"/>
    </source>
</evidence>
<evidence type="ECO:0000256" key="1">
    <source>
        <dbReference type="ARBA" id="ARBA00004498"/>
    </source>
</evidence>
<protein>
    <recommendedName>
        <fullName evidence="5">C1q domain-containing protein</fullName>
    </recommendedName>
</protein>
<dbReference type="SUPFAM" id="SSF49842">
    <property type="entry name" value="TNF-like"/>
    <property type="match status" value="1"/>
</dbReference>
<name>A0AAY4AR50_9TELE</name>
<evidence type="ECO:0000313" key="6">
    <source>
        <dbReference type="Ensembl" id="ENSDCDP00010010805.1"/>
    </source>
</evidence>
<keyword evidence="2" id="KW-0964">Secreted</keyword>
<dbReference type="PROSITE" id="PS50871">
    <property type="entry name" value="C1Q"/>
    <property type="match status" value="1"/>
</dbReference>
<dbReference type="PRINTS" id="PR00007">
    <property type="entry name" value="COMPLEMNTC1Q"/>
</dbReference>
<accession>A0AAY4AR50</accession>
<dbReference type="InterPro" id="IPR008983">
    <property type="entry name" value="Tumour_necrosis_fac-like_dom"/>
</dbReference>
<sequence>MPTVTVSLVALLLHMGWARDLEVRNLEGRLRAAEDGLQRLKYVLEELRREYEGEGPSRMVAFSASLHSGKIGPLPTATTLIYDDVLTNYGQAYDSDKGTFTAPVGGVYYLTFKANAPAGSALAVSLVKNDGVQCSVYGELGGDAGSGAVLALRKGDRVVTRLSSNSCVEGDEKRRTGFGGFLLFPTA</sequence>
<gene>
    <name evidence="6" type="primary">DUT</name>
</gene>
<organism evidence="6 7">
    <name type="scientific">Denticeps clupeoides</name>
    <name type="common">denticle herring</name>
    <dbReference type="NCBI Taxonomy" id="299321"/>
    <lineage>
        <taxon>Eukaryota</taxon>
        <taxon>Metazoa</taxon>
        <taxon>Chordata</taxon>
        <taxon>Craniata</taxon>
        <taxon>Vertebrata</taxon>
        <taxon>Euteleostomi</taxon>
        <taxon>Actinopterygii</taxon>
        <taxon>Neopterygii</taxon>
        <taxon>Teleostei</taxon>
        <taxon>Clupei</taxon>
        <taxon>Clupeiformes</taxon>
        <taxon>Denticipitoidei</taxon>
        <taxon>Denticipitidae</taxon>
        <taxon>Denticeps</taxon>
    </lineage>
</organism>
<evidence type="ECO:0000313" key="7">
    <source>
        <dbReference type="Proteomes" id="UP000694580"/>
    </source>
</evidence>
<dbReference type="Ensembl" id="ENSDCDT00010011315.1">
    <property type="protein sequence ID" value="ENSDCDP00010010805.1"/>
    <property type="gene ID" value="ENSDCDG00010004789.1"/>
</dbReference>
<feature type="chain" id="PRO_5044320890" description="C1q domain-containing protein" evidence="4">
    <location>
        <begin position="19"/>
        <end position="187"/>
    </location>
</feature>
<dbReference type="PANTHER" id="PTHR15427:SF50">
    <property type="entry name" value="COMPLEMENT C1Q TUMOR NECROSIS FACTOR-RELATED PROTEIN 2-LIKE"/>
    <property type="match status" value="1"/>
</dbReference>
<dbReference type="Gene3D" id="2.60.120.40">
    <property type="match status" value="1"/>
</dbReference>
<keyword evidence="4" id="KW-0732">Signal</keyword>
<dbReference type="PANTHER" id="PTHR15427">
    <property type="entry name" value="EMILIN ELASTIN MICROFIBRIL INTERFACE-LOCATED PROTEIN ELASTIN MICROFIBRIL INTERFACER"/>
    <property type="match status" value="1"/>
</dbReference>
<dbReference type="InterPro" id="IPR001073">
    <property type="entry name" value="C1q_dom"/>
</dbReference>
<feature type="domain" description="C1q" evidence="5">
    <location>
        <begin position="55"/>
        <end position="187"/>
    </location>
</feature>
<evidence type="ECO:0000256" key="3">
    <source>
        <dbReference type="ARBA" id="ARBA00022530"/>
    </source>
</evidence>
<evidence type="ECO:0000256" key="2">
    <source>
        <dbReference type="ARBA" id="ARBA00022525"/>
    </source>
</evidence>
<keyword evidence="3" id="KW-0272">Extracellular matrix</keyword>
<comment type="subcellular location">
    <subcellularLocation>
        <location evidence="1">Secreted</location>
        <location evidence="1">Extracellular space</location>
        <location evidence="1">Extracellular matrix</location>
    </subcellularLocation>
</comment>
<dbReference type="Pfam" id="PF00386">
    <property type="entry name" value="C1q"/>
    <property type="match status" value="1"/>
</dbReference>
<dbReference type="Proteomes" id="UP000694580">
    <property type="component" value="Chromosome 7"/>
</dbReference>
<dbReference type="SMART" id="SM00110">
    <property type="entry name" value="C1Q"/>
    <property type="match status" value="1"/>
</dbReference>
<dbReference type="InterPro" id="IPR050392">
    <property type="entry name" value="Collagen/C1q_domain"/>
</dbReference>
<keyword evidence="7" id="KW-1185">Reference proteome</keyword>
<feature type="signal peptide" evidence="4">
    <location>
        <begin position="1"/>
        <end position="18"/>
    </location>
</feature>
<evidence type="ECO:0000256" key="4">
    <source>
        <dbReference type="SAM" id="SignalP"/>
    </source>
</evidence>
<reference evidence="6" key="2">
    <citation type="submission" date="2025-08" db="UniProtKB">
        <authorList>
            <consortium name="Ensembl"/>
        </authorList>
    </citation>
    <scope>IDENTIFICATION</scope>
</reference>